<feature type="transmembrane region" description="Helical" evidence="2">
    <location>
        <begin position="81"/>
        <end position="104"/>
    </location>
</feature>
<feature type="compositionally biased region" description="Basic and acidic residues" evidence="1">
    <location>
        <begin position="408"/>
        <end position="421"/>
    </location>
</feature>
<feature type="region of interest" description="Disordered" evidence="1">
    <location>
        <begin position="568"/>
        <end position="612"/>
    </location>
</feature>
<dbReference type="SUPFAM" id="SSF54001">
    <property type="entry name" value="Cysteine proteinases"/>
    <property type="match status" value="1"/>
</dbReference>
<keyword evidence="2" id="KW-0472">Membrane</keyword>
<dbReference type="InterPro" id="IPR038765">
    <property type="entry name" value="Papain-like_cys_pep_sf"/>
</dbReference>
<sequence length="822" mass="86207">MTGAPTLHTPTPRPAQPPVNWGSSLLAPLAAGLATVCASTSLTGVVGGWAWLGYVIVAVVLVSCTGLALRSVRTPTAVVGLAQVAVLAFLITGVFTGSGIAAIIPGPAAIAELGDVLAASFEQIRTGLPPVDSSPPILCLVTIAIGLVAILVDTLAVAAAAPAATGLILLCVYAVPASLSDSMLPWWTFALGAAAFAGLLAVDGSHRHRSWRNRDAPGLGGSPRAAVTPVAVVAVALVVGLGAGSAVTAIGTVGRLPGAGVGGQGPVNGGLGVNPFTSMRGMLDQGPNVELFRVRGMNNDKRLLRAFTLDTYRPNQGWGLPDGAMPAGVPAEGVLPPAPGDDGESDTRVIEIEPINWVDVWLPVYGDPRRLRNLAPGWFYDRDSAAVFRERRQKPAPYVEEASLAEPSKSELRAADSRADEVSPSYTSTAGIDPRVADLAGDLTAGENTTFDKATALWEFFTEPENGFTYDTQTAAAADSDALADFVLNGKRGFCEQFASAMAVMLRSQGIPSRVAIGFTTGYTTADYRSITSQDAHAWVEVYFGDQGWVPFDPTPLADGRGYLPSYLQADDAGSDSPEDTGENAAETPSTSAAASGPEDEQDPLAGAPGAEQSNFQQAPAWSGWGALLTALAALILTAATVFLGRRASVLGRGTGAVPRWLPPSVAALWLVSVVLAGWQFHWIFALGLLVVAGLALLPSGVRELQRRRRLRTIASGHGTAANAAWAELLDECADRGISIPRSDTVRAAAQKVASRHHLDEEGRDDLRTVVGVVERSWYSPAAPEDPNFAKAFNDLRESLRRTAPMSWRGRLLPRSLLRRRP</sequence>
<dbReference type="PANTHER" id="PTHR42736:SF1">
    <property type="entry name" value="PROTEIN-GLUTAMINE GAMMA-GLUTAMYLTRANSFERASE"/>
    <property type="match status" value="1"/>
</dbReference>
<dbReference type="InterPro" id="IPR021878">
    <property type="entry name" value="TgpA_N"/>
</dbReference>
<feature type="transmembrane region" description="Helical" evidence="2">
    <location>
        <begin position="159"/>
        <end position="179"/>
    </location>
</feature>
<evidence type="ECO:0000256" key="2">
    <source>
        <dbReference type="SAM" id="Phobius"/>
    </source>
</evidence>
<feature type="compositionally biased region" description="Low complexity" evidence="1">
    <location>
        <begin position="585"/>
        <end position="597"/>
    </location>
</feature>
<dbReference type="GO" id="GO:0008233">
    <property type="term" value="F:peptidase activity"/>
    <property type="evidence" value="ECO:0007669"/>
    <property type="project" value="UniProtKB-KW"/>
</dbReference>
<feature type="transmembrane region" description="Helical" evidence="2">
    <location>
        <begin position="135"/>
        <end position="152"/>
    </location>
</feature>
<dbReference type="SMART" id="SM00460">
    <property type="entry name" value="TGc"/>
    <property type="match status" value="1"/>
</dbReference>
<feature type="transmembrane region" description="Helical" evidence="2">
    <location>
        <begin position="657"/>
        <end position="677"/>
    </location>
</feature>
<protein>
    <submittedName>
        <fullName evidence="4">Transglutaminase-like enzyme, putative cysteine protease</fullName>
    </submittedName>
</protein>
<keyword evidence="2" id="KW-0812">Transmembrane</keyword>
<dbReference type="InterPro" id="IPR025403">
    <property type="entry name" value="TgpA-like_C"/>
</dbReference>
<feature type="transmembrane region" description="Helical" evidence="2">
    <location>
        <begin position="49"/>
        <end position="69"/>
    </location>
</feature>
<keyword evidence="2" id="KW-1133">Transmembrane helix</keyword>
<dbReference type="Pfam" id="PF13559">
    <property type="entry name" value="DUF4129"/>
    <property type="match status" value="1"/>
</dbReference>
<dbReference type="InterPro" id="IPR002931">
    <property type="entry name" value="Transglutaminase-like"/>
</dbReference>
<feature type="transmembrane region" description="Helical" evidence="2">
    <location>
        <begin position="683"/>
        <end position="702"/>
    </location>
</feature>
<keyword evidence="5" id="KW-1185">Reference proteome</keyword>
<keyword evidence="4" id="KW-0378">Hydrolase</keyword>
<keyword evidence="4" id="KW-0645">Protease</keyword>
<feature type="region of interest" description="Disordered" evidence="1">
    <location>
        <begin position="396"/>
        <end position="430"/>
    </location>
</feature>
<evidence type="ECO:0000259" key="3">
    <source>
        <dbReference type="SMART" id="SM00460"/>
    </source>
</evidence>
<name>A0A1I1B972_9PSEU</name>
<dbReference type="GO" id="GO:0006508">
    <property type="term" value="P:proteolysis"/>
    <property type="evidence" value="ECO:0007669"/>
    <property type="project" value="UniProtKB-KW"/>
</dbReference>
<dbReference type="RefSeq" id="WP_091674885.1">
    <property type="nucleotide sequence ID" value="NZ_FOKG01000012.1"/>
</dbReference>
<dbReference type="STRING" id="490629.SAMN05216266_112217"/>
<dbReference type="Proteomes" id="UP000243799">
    <property type="component" value="Unassembled WGS sequence"/>
</dbReference>
<evidence type="ECO:0000256" key="1">
    <source>
        <dbReference type="SAM" id="MobiDB-lite"/>
    </source>
</evidence>
<gene>
    <name evidence="4" type="ORF">SAMN05216266_112217</name>
</gene>
<evidence type="ECO:0000313" key="4">
    <source>
        <dbReference type="EMBL" id="SFB46647.1"/>
    </source>
</evidence>
<dbReference type="Pfam" id="PF11992">
    <property type="entry name" value="TgpA_N"/>
    <property type="match status" value="1"/>
</dbReference>
<dbReference type="PANTHER" id="PTHR42736">
    <property type="entry name" value="PROTEIN-GLUTAMINE GAMMA-GLUTAMYLTRANSFERASE"/>
    <property type="match status" value="1"/>
</dbReference>
<dbReference type="OrthoDB" id="9804023at2"/>
<feature type="transmembrane region" description="Helical" evidence="2">
    <location>
        <begin position="225"/>
        <end position="247"/>
    </location>
</feature>
<accession>A0A1I1B972</accession>
<feature type="compositionally biased region" description="Acidic residues" evidence="1">
    <location>
        <begin position="573"/>
        <end position="582"/>
    </location>
</feature>
<feature type="transmembrane region" description="Helical" evidence="2">
    <location>
        <begin position="622"/>
        <end position="645"/>
    </location>
</feature>
<dbReference type="AlphaFoldDB" id="A0A1I1B972"/>
<feature type="domain" description="Transglutaminase-like" evidence="3">
    <location>
        <begin position="487"/>
        <end position="556"/>
    </location>
</feature>
<proteinExistence type="predicted"/>
<reference evidence="5" key="1">
    <citation type="submission" date="2016-10" db="EMBL/GenBank/DDBJ databases">
        <authorList>
            <person name="Varghese N."/>
            <person name="Submissions S."/>
        </authorList>
    </citation>
    <scope>NUCLEOTIDE SEQUENCE [LARGE SCALE GENOMIC DNA]</scope>
    <source>
        <strain evidence="5">CGMCC 4.3568</strain>
    </source>
</reference>
<organism evidence="4 5">
    <name type="scientific">Amycolatopsis marina</name>
    <dbReference type="NCBI Taxonomy" id="490629"/>
    <lineage>
        <taxon>Bacteria</taxon>
        <taxon>Bacillati</taxon>
        <taxon>Actinomycetota</taxon>
        <taxon>Actinomycetes</taxon>
        <taxon>Pseudonocardiales</taxon>
        <taxon>Pseudonocardiaceae</taxon>
        <taxon>Amycolatopsis</taxon>
    </lineage>
</organism>
<evidence type="ECO:0000313" key="5">
    <source>
        <dbReference type="Proteomes" id="UP000243799"/>
    </source>
</evidence>
<dbReference type="Pfam" id="PF01841">
    <property type="entry name" value="Transglut_core"/>
    <property type="match status" value="1"/>
</dbReference>
<dbReference type="InterPro" id="IPR052901">
    <property type="entry name" value="Bact_TGase-like"/>
</dbReference>
<dbReference type="Gene3D" id="3.10.620.30">
    <property type="match status" value="1"/>
</dbReference>
<dbReference type="EMBL" id="FOKG01000012">
    <property type="protein sequence ID" value="SFB46647.1"/>
    <property type="molecule type" value="Genomic_DNA"/>
</dbReference>
<feature type="transmembrane region" description="Helical" evidence="2">
    <location>
        <begin position="185"/>
        <end position="204"/>
    </location>
</feature>